<protein>
    <submittedName>
        <fullName evidence="3">Uncharacterized protein</fullName>
    </submittedName>
</protein>
<dbReference type="AlphaFoldDB" id="A0A5R8YS45"/>
<evidence type="ECO:0000256" key="1">
    <source>
        <dbReference type="SAM" id="MobiDB-lite"/>
    </source>
</evidence>
<evidence type="ECO:0000313" key="4">
    <source>
        <dbReference type="Proteomes" id="UP000309033"/>
    </source>
</evidence>
<dbReference type="PROSITE" id="PS51257">
    <property type="entry name" value="PROKAR_LIPOPROTEIN"/>
    <property type="match status" value="1"/>
</dbReference>
<feature type="chain" id="PRO_5039586641" evidence="2">
    <location>
        <begin position="20"/>
        <end position="156"/>
    </location>
</feature>
<dbReference type="OrthoDB" id="3454650at2"/>
<gene>
    <name evidence="3" type="ORF">FED44_23380</name>
</gene>
<dbReference type="Proteomes" id="UP000309033">
    <property type="component" value="Unassembled WGS sequence"/>
</dbReference>
<comment type="caution">
    <text evidence="3">The sequence shown here is derived from an EMBL/GenBank/DDBJ whole genome shotgun (WGS) entry which is preliminary data.</text>
</comment>
<evidence type="ECO:0000256" key="2">
    <source>
        <dbReference type="SAM" id="SignalP"/>
    </source>
</evidence>
<name>A0A5R8YS45_9ACTN</name>
<reference evidence="3" key="1">
    <citation type="submission" date="2019-05" db="EMBL/GenBank/DDBJ databases">
        <title>Isolation, diversity and antifungal activity of Actinobacteria from wheat.</title>
        <authorList>
            <person name="Yu B."/>
        </authorList>
    </citation>
    <scope>NUCLEOTIDE SEQUENCE [LARGE SCALE GENOMIC DNA]</scope>
    <source>
        <strain evidence="3">NEAU-HEGS1-5</strain>
    </source>
</reference>
<evidence type="ECO:0000313" key="3">
    <source>
        <dbReference type="EMBL" id="TLP56270.1"/>
    </source>
</evidence>
<proteinExistence type="predicted"/>
<accession>A0A5R8YS45</accession>
<organism evidence="3 4">
    <name type="scientific">Microbispora triticiradicis</name>
    <dbReference type="NCBI Taxonomy" id="2200763"/>
    <lineage>
        <taxon>Bacteria</taxon>
        <taxon>Bacillati</taxon>
        <taxon>Actinomycetota</taxon>
        <taxon>Actinomycetes</taxon>
        <taxon>Streptosporangiales</taxon>
        <taxon>Streptosporangiaceae</taxon>
        <taxon>Microbispora</taxon>
    </lineage>
</organism>
<feature type="region of interest" description="Disordered" evidence="1">
    <location>
        <begin position="26"/>
        <end position="50"/>
    </location>
</feature>
<sequence length="156" mass="15989">MIRRLAAVAVLGVAMTGCAGDGAVDAPASPGSPAAAGPRPGPGPSLGTGVWTETPIGAAVERVAATADGEVWAVGGTGEAGRGSLARWDGRAWRRMRLPAGLPYLNAVSGTSSRDVWLFDKDADVRRWDGRRWSAGSRTGHRRAGPPCPRPGRAGP</sequence>
<feature type="signal peptide" evidence="2">
    <location>
        <begin position="1"/>
        <end position="19"/>
    </location>
</feature>
<keyword evidence="2" id="KW-0732">Signal</keyword>
<keyword evidence="4" id="KW-1185">Reference proteome</keyword>
<feature type="region of interest" description="Disordered" evidence="1">
    <location>
        <begin position="131"/>
        <end position="156"/>
    </location>
</feature>
<feature type="compositionally biased region" description="Low complexity" evidence="1">
    <location>
        <begin position="26"/>
        <end position="38"/>
    </location>
</feature>
<dbReference type="EMBL" id="VANP01000009">
    <property type="protein sequence ID" value="TLP56270.1"/>
    <property type="molecule type" value="Genomic_DNA"/>
</dbReference>